<gene>
    <name evidence="1" type="ORF">GFD21_04960</name>
</gene>
<name>A0A6L9SRI7_9BIFI</name>
<dbReference type="EMBL" id="WHZV01000003">
    <property type="protein sequence ID" value="NEG55130.1"/>
    <property type="molecule type" value="Genomic_DNA"/>
</dbReference>
<sequence length="73" mass="8097">MVTLRLRYQSIFDWVMSEKYTPSSGVDASVFNAPEIGVLSSSSCSSSWALHTFMCPWLTDVANALRNAFASEE</sequence>
<reference evidence="1 2" key="1">
    <citation type="submission" date="2019-10" db="EMBL/GenBank/DDBJ databases">
        <title>Bifidobacterium from non-human primates.</title>
        <authorList>
            <person name="Modesto M."/>
        </authorList>
    </citation>
    <scope>NUCLEOTIDE SEQUENCE [LARGE SCALE GENOMIC DNA]</scope>
    <source>
        <strain evidence="1 2">SMA15</strain>
    </source>
</reference>
<keyword evidence="2" id="KW-1185">Reference proteome</keyword>
<comment type="caution">
    <text evidence="1">The sequence shown here is derived from an EMBL/GenBank/DDBJ whole genome shotgun (WGS) entry which is preliminary data.</text>
</comment>
<evidence type="ECO:0000313" key="1">
    <source>
        <dbReference type="EMBL" id="NEG55130.1"/>
    </source>
</evidence>
<proteinExistence type="predicted"/>
<dbReference type="AlphaFoldDB" id="A0A6L9SRI7"/>
<accession>A0A6L9SRI7</accession>
<evidence type="ECO:0000313" key="2">
    <source>
        <dbReference type="Proteomes" id="UP000483293"/>
    </source>
</evidence>
<protein>
    <submittedName>
        <fullName evidence="1">Uncharacterized protein</fullName>
    </submittedName>
</protein>
<organism evidence="1 2">
    <name type="scientific">Bifidobacterium platyrrhinorum</name>
    <dbReference type="NCBI Taxonomy" id="2661628"/>
    <lineage>
        <taxon>Bacteria</taxon>
        <taxon>Bacillati</taxon>
        <taxon>Actinomycetota</taxon>
        <taxon>Actinomycetes</taxon>
        <taxon>Bifidobacteriales</taxon>
        <taxon>Bifidobacteriaceae</taxon>
        <taxon>Bifidobacterium</taxon>
    </lineage>
</organism>
<dbReference type="Proteomes" id="UP000483293">
    <property type="component" value="Unassembled WGS sequence"/>
</dbReference>